<sequence length="142" mass="15599">MDANAECASSTSKPGSATEATGPWPTLADILKGNEEIRKDKAHKKMAFKVEMPESLAADLHAIEKLFEDDRPSWGVPSAHLEAAKPFEIPIATFPLVLETGQALVRTPPVQILHSFARDHGNEILWALFKKKGWPTSKGTRE</sequence>
<feature type="compositionally biased region" description="Polar residues" evidence="1">
    <location>
        <begin position="7"/>
        <end position="19"/>
    </location>
</feature>
<reference evidence="2" key="1">
    <citation type="journal article" date="2011" name="PLoS Biol.">
        <title>Gene gain and loss during evolution of obligate parasitism in the white rust pathogen of Arabidopsis thaliana.</title>
        <authorList>
            <person name="Kemen E."/>
            <person name="Gardiner A."/>
            <person name="Schultz-Larsen T."/>
            <person name="Kemen A.C."/>
            <person name="Balmuth A.L."/>
            <person name="Robert-Seilaniantz A."/>
            <person name="Bailey K."/>
            <person name="Holub E."/>
            <person name="Studholme D.J."/>
            <person name="Maclean D."/>
            <person name="Jones J.D."/>
        </authorList>
    </citation>
    <scope>NUCLEOTIDE SEQUENCE</scope>
</reference>
<name>F0WXI6_9STRA</name>
<gene>
    <name evidence="2" type="primary">AlNc14C354G10937</name>
    <name evidence="2" type="ORF">ALNC14_123240</name>
</gene>
<dbReference type="HOGENOM" id="CLU_1681129_0_0_1"/>
<protein>
    <submittedName>
        <fullName evidence="2">AlNc14C354G10937 protein</fullName>
    </submittedName>
</protein>
<organism evidence="2">
    <name type="scientific">Albugo laibachii Nc14</name>
    <dbReference type="NCBI Taxonomy" id="890382"/>
    <lineage>
        <taxon>Eukaryota</taxon>
        <taxon>Sar</taxon>
        <taxon>Stramenopiles</taxon>
        <taxon>Oomycota</taxon>
        <taxon>Peronosporomycetes</taxon>
        <taxon>Albuginales</taxon>
        <taxon>Albuginaceae</taxon>
        <taxon>Albugo</taxon>
    </lineage>
</organism>
<proteinExistence type="predicted"/>
<dbReference type="AlphaFoldDB" id="F0WXI6"/>
<evidence type="ECO:0000313" key="2">
    <source>
        <dbReference type="EMBL" id="CCA26180.1"/>
    </source>
</evidence>
<evidence type="ECO:0000256" key="1">
    <source>
        <dbReference type="SAM" id="MobiDB-lite"/>
    </source>
</evidence>
<dbReference type="EMBL" id="FR824399">
    <property type="protein sequence ID" value="CCA26180.1"/>
    <property type="molecule type" value="Genomic_DNA"/>
</dbReference>
<reference evidence="2" key="2">
    <citation type="submission" date="2011-02" db="EMBL/GenBank/DDBJ databases">
        <authorList>
            <person name="MacLean D."/>
        </authorList>
    </citation>
    <scope>NUCLEOTIDE SEQUENCE</scope>
</reference>
<accession>F0WXI6</accession>
<feature type="region of interest" description="Disordered" evidence="1">
    <location>
        <begin position="1"/>
        <end position="31"/>
    </location>
</feature>